<evidence type="ECO:0000313" key="8">
    <source>
        <dbReference type="Proteomes" id="UP000028782"/>
    </source>
</evidence>
<keyword evidence="4 6" id="KW-0998">Cell outer membrane</keyword>
<comment type="subcellular location">
    <subcellularLocation>
        <location evidence="6">Cell outer membrane</location>
        <topology evidence="6">Lipid-anchor</topology>
    </subcellularLocation>
</comment>
<keyword evidence="1 6" id="KW-0732">Signal</keyword>
<dbReference type="Pfam" id="PF04390">
    <property type="entry name" value="LptE"/>
    <property type="match status" value="1"/>
</dbReference>
<dbReference type="PANTHER" id="PTHR38098:SF1">
    <property type="entry name" value="LPS-ASSEMBLY LIPOPROTEIN LPTE"/>
    <property type="match status" value="1"/>
</dbReference>
<dbReference type="Proteomes" id="UP000028782">
    <property type="component" value="Chromosome"/>
</dbReference>
<evidence type="ECO:0000256" key="4">
    <source>
        <dbReference type="ARBA" id="ARBA00023237"/>
    </source>
</evidence>
<dbReference type="GO" id="GO:0015920">
    <property type="term" value="P:lipopolysaccharide transport"/>
    <property type="evidence" value="ECO:0007669"/>
    <property type="project" value="TreeGrafter"/>
</dbReference>
<keyword evidence="2 6" id="KW-0472">Membrane</keyword>
<evidence type="ECO:0000313" key="7">
    <source>
        <dbReference type="EMBL" id="AIJ49483.1"/>
    </source>
</evidence>
<evidence type="ECO:0000256" key="1">
    <source>
        <dbReference type="ARBA" id="ARBA00022729"/>
    </source>
</evidence>
<dbReference type="InterPro" id="IPR007485">
    <property type="entry name" value="LPS_assembly_LptE"/>
</dbReference>
<dbReference type="EMBL" id="CP006704">
    <property type="protein sequence ID" value="AIJ49483.1"/>
    <property type="molecule type" value="Genomic_DNA"/>
</dbReference>
<evidence type="ECO:0000256" key="6">
    <source>
        <dbReference type="HAMAP-Rule" id="MF_01186"/>
    </source>
</evidence>
<comment type="function">
    <text evidence="6">Together with LptD, is involved in the assembly of lipopolysaccharide (LPS) at the surface of the outer membrane. Required for the proper assembly of LptD. Binds LPS and may serve as the LPS recognition site at the outer membrane.</text>
</comment>
<dbReference type="GO" id="GO:0043165">
    <property type="term" value="P:Gram-negative-bacterium-type cell outer membrane assembly"/>
    <property type="evidence" value="ECO:0007669"/>
    <property type="project" value="UniProtKB-UniRule"/>
</dbReference>
<keyword evidence="3 6" id="KW-0564">Palmitate</keyword>
<dbReference type="GO" id="GO:1990351">
    <property type="term" value="C:transporter complex"/>
    <property type="evidence" value="ECO:0007669"/>
    <property type="project" value="TreeGrafter"/>
</dbReference>
<comment type="similarity">
    <text evidence="6">Belongs to the LptE lipoprotein family.</text>
</comment>
<dbReference type="GO" id="GO:0001530">
    <property type="term" value="F:lipopolysaccharide binding"/>
    <property type="evidence" value="ECO:0007669"/>
    <property type="project" value="TreeGrafter"/>
</dbReference>
<dbReference type="AlphaFoldDB" id="A0A076PUT7"/>
<comment type="subunit">
    <text evidence="6">Component of the lipopolysaccharide transport and assembly complex. Interacts with LptD.</text>
</comment>
<reference evidence="7 8" key="1">
    <citation type="journal article" date="2014" name="Genome Announc.">
        <title>Complete Genome Sequence of Polychlorinated Biphenyl Degrader Comamonas testosteroni TK102 (NBRC 109938).</title>
        <authorList>
            <person name="Fukuda K."/>
            <person name="Hosoyama A."/>
            <person name="Tsuchikane K."/>
            <person name="Ohji S."/>
            <person name="Yamazoe A."/>
            <person name="Fujita N."/>
            <person name="Shintani M."/>
            <person name="Kimbara K."/>
        </authorList>
    </citation>
    <scope>NUCLEOTIDE SEQUENCE [LARGE SCALE GENOMIC DNA]</scope>
    <source>
        <strain evidence="7">TK102</strain>
    </source>
</reference>
<evidence type="ECO:0000256" key="2">
    <source>
        <dbReference type="ARBA" id="ARBA00023136"/>
    </source>
</evidence>
<evidence type="ECO:0000256" key="5">
    <source>
        <dbReference type="ARBA" id="ARBA00023288"/>
    </source>
</evidence>
<evidence type="ECO:0000256" key="3">
    <source>
        <dbReference type="ARBA" id="ARBA00023139"/>
    </source>
</evidence>
<protein>
    <recommendedName>
        <fullName evidence="6">LPS-assembly lipoprotein LptE</fullName>
    </recommendedName>
</protein>
<dbReference type="HOGENOM" id="CLU_103309_0_0_4"/>
<dbReference type="KEGG" id="ctes:O987_27160"/>
<name>A0A076PUT7_COMTE</name>
<organism evidence="7 8">
    <name type="scientific">Comamonas testosteroni TK102</name>
    <dbReference type="NCBI Taxonomy" id="1392005"/>
    <lineage>
        <taxon>Bacteria</taxon>
        <taxon>Pseudomonadati</taxon>
        <taxon>Pseudomonadota</taxon>
        <taxon>Betaproteobacteria</taxon>
        <taxon>Burkholderiales</taxon>
        <taxon>Comamonadaceae</taxon>
        <taxon>Comamonas</taxon>
    </lineage>
</organism>
<dbReference type="Gene3D" id="3.30.160.150">
    <property type="entry name" value="Lipoprotein like domain"/>
    <property type="match status" value="1"/>
</dbReference>
<dbReference type="GO" id="GO:0009279">
    <property type="term" value="C:cell outer membrane"/>
    <property type="evidence" value="ECO:0007669"/>
    <property type="project" value="UniProtKB-SubCell"/>
</dbReference>
<dbReference type="HAMAP" id="MF_01186">
    <property type="entry name" value="LPS_assembly_LptE"/>
    <property type="match status" value="1"/>
</dbReference>
<dbReference type="RefSeq" id="WP_043375702.1">
    <property type="nucleotide sequence ID" value="NZ_CP006704.1"/>
</dbReference>
<keyword evidence="5 6" id="KW-0449">Lipoprotein</keyword>
<gene>
    <name evidence="6" type="primary">lptE</name>
    <name evidence="7" type="ORF">O987_27160</name>
</gene>
<proteinExistence type="inferred from homology"/>
<sequence>MQKRTLLAAMALTPLLGACGFRLRGAPDFVFRSIYVQAGRGAPVGVLLRRSLESASDKLTVIKDPASPDTAEVICQIISEQAQRVIIGSNVAGQVREIELRLIVRFSLRTPGGDELIEPVEIRQIRNVTYNETNALSKASEEEMLNKDMRNDIVQQIIRRLAAVKSLQVS</sequence>
<dbReference type="PANTHER" id="PTHR38098">
    <property type="entry name" value="LPS-ASSEMBLY LIPOPROTEIN LPTE"/>
    <property type="match status" value="1"/>
</dbReference>
<accession>A0A076PUT7</accession>
<dbReference type="PROSITE" id="PS51257">
    <property type="entry name" value="PROKAR_LIPOPROTEIN"/>
    <property type="match status" value="1"/>
</dbReference>